<proteinExistence type="predicted"/>
<dbReference type="EMBL" id="CAUEEQ010005002">
    <property type="protein sequence ID" value="CAJ0928328.1"/>
    <property type="molecule type" value="Genomic_DNA"/>
</dbReference>
<evidence type="ECO:0000259" key="4">
    <source>
        <dbReference type="Pfam" id="PF25787"/>
    </source>
</evidence>
<dbReference type="SUPFAM" id="SSF53448">
    <property type="entry name" value="Nucleotide-diphospho-sugar transferases"/>
    <property type="match status" value="1"/>
</dbReference>
<dbReference type="Pfam" id="PF02709">
    <property type="entry name" value="Glyco_transf_7C"/>
    <property type="match status" value="1"/>
</dbReference>
<accession>A0ABN9KXX6</accession>
<organism evidence="5 6">
    <name type="scientific">Ranitomeya imitator</name>
    <name type="common">mimic poison frog</name>
    <dbReference type="NCBI Taxonomy" id="111125"/>
    <lineage>
        <taxon>Eukaryota</taxon>
        <taxon>Metazoa</taxon>
        <taxon>Chordata</taxon>
        <taxon>Craniata</taxon>
        <taxon>Vertebrata</taxon>
        <taxon>Euteleostomi</taxon>
        <taxon>Amphibia</taxon>
        <taxon>Batrachia</taxon>
        <taxon>Anura</taxon>
        <taxon>Neobatrachia</taxon>
        <taxon>Hyloidea</taxon>
        <taxon>Dendrobatidae</taxon>
        <taxon>Dendrobatinae</taxon>
        <taxon>Ranitomeya</taxon>
    </lineage>
</organism>
<dbReference type="Pfam" id="PF25787">
    <property type="entry name" value="HTH_SB"/>
    <property type="match status" value="1"/>
</dbReference>
<dbReference type="Gene3D" id="3.90.550.10">
    <property type="entry name" value="Spore Coat Polysaccharide Biosynthesis Protein SpsA, Chain A"/>
    <property type="match status" value="1"/>
</dbReference>
<dbReference type="PANTHER" id="PTHR11675">
    <property type="entry name" value="N-ACETYLGALACTOSAMINYLTRANSFERASE"/>
    <property type="match status" value="1"/>
</dbReference>
<keyword evidence="6" id="KW-1185">Reference proteome</keyword>
<comment type="caution">
    <text evidence="5">The sequence shown here is derived from an EMBL/GenBank/DDBJ whole genome shotgun (WGS) entry which is preliminary data.</text>
</comment>
<evidence type="ECO:0000256" key="1">
    <source>
        <dbReference type="ARBA" id="ARBA00022679"/>
    </source>
</evidence>
<dbReference type="InterPro" id="IPR057667">
    <property type="entry name" value="HTH_SB"/>
</dbReference>
<dbReference type="PANTHER" id="PTHR11675:SF3">
    <property type="entry name" value="POLYPEPTIDE N-ACETYLGALACTOSAMINYLTRANSFERASE 16"/>
    <property type="match status" value="1"/>
</dbReference>
<dbReference type="InterPro" id="IPR027791">
    <property type="entry name" value="Galactosyl_T_C"/>
</dbReference>
<name>A0ABN9KXX6_9NEOB</name>
<keyword evidence="1" id="KW-0808">Transferase</keyword>
<reference evidence="5" key="1">
    <citation type="submission" date="2023-07" db="EMBL/GenBank/DDBJ databases">
        <authorList>
            <person name="Stuckert A."/>
        </authorList>
    </citation>
    <scope>NUCLEOTIDE SEQUENCE</scope>
</reference>
<dbReference type="Proteomes" id="UP001176940">
    <property type="component" value="Unassembled WGS sequence"/>
</dbReference>
<feature type="domain" description="Galactosyltransferase C-terminal" evidence="3">
    <location>
        <begin position="96"/>
        <end position="159"/>
    </location>
</feature>
<sequence>MAKTKELSKDTRNKIVDLHKIEMGYRTIGKQLGEKATTDHTRVVSPIIDVISLDNFAYLAASADLRGGFDWSLHFKWEQIPIEQKMSRTDPTSSIRTPVIAGGIFVIDKSWFNQLGKYDTQMDIWGGENFELSFRVWMCGGSLEIVPCSRVGHVFRKRHPYEFPDGNALTYIKYVLTHYLYLYYINAKQFASFTIYDAGGGSSSSFSYGGASSTERTSPRPLGFLLSREQCVSDSLAVHGCAGGSNSTLQILQADAAFASAGSVECSGIEVAKYRAVCPPALCSALLLYCLCEHSGRKAERMVTRVNIGLLSAALRLVTRCLPWLPVKTSLNRCHTRRFSDVCGESSDEIKFWTFFPDQRQHSRGLIAAVCHTGRYR</sequence>
<feature type="domain" description="Sleeping Beauty transposase HTH" evidence="4">
    <location>
        <begin position="1"/>
        <end position="47"/>
    </location>
</feature>
<evidence type="ECO:0000313" key="5">
    <source>
        <dbReference type="EMBL" id="CAJ0928328.1"/>
    </source>
</evidence>
<evidence type="ECO:0000256" key="2">
    <source>
        <dbReference type="ARBA" id="ARBA00023157"/>
    </source>
</evidence>
<keyword evidence="2" id="KW-1015">Disulfide bond</keyword>
<evidence type="ECO:0000259" key="3">
    <source>
        <dbReference type="Pfam" id="PF02709"/>
    </source>
</evidence>
<dbReference type="InterPro" id="IPR029044">
    <property type="entry name" value="Nucleotide-diphossugar_trans"/>
</dbReference>
<protein>
    <recommendedName>
        <fullName evidence="7">Polypeptide N-acetylgalactosaminyltransferase 16</fullName>
    </recommendedName>
</protein>
<evidence type="ECO:0000313" key="6">
    <source>
        <dbReference type="Proteomes" id="UP001176940"/>
    </source>
</evidence>
<gene>
    <name evidence="5" type="ORF">RIMI_LOCUS3358002</name>
</gene>
<evidence type="ECO:0008006" key="7">
    <source>
        <dbReference type="Google" id="ProtNLM"/>
    </source>
</evidence>